<keyword evidence="3" id="KW-1185">Reference proteome</keyword>
<dbReference type="AlphaFoldDB" id="A0A2T7P7W5"/>
<feature type="compositionally biased region" description="Basic and acidic residues" evidence="1">
    <location>
        <begin position="15"/>
        <end position="36"/>
    </location>
</feature>
<protein>
    <submittedName>
        <fullName evidence="2">Uncharacterized protein</fullName>
    </submittedName>
</protein>
<organism evidence="2 3">
    <name type="scientific">Pomacea canaliculata</name>
    <name type="common">Golden apple snail</name>
    <dbReference type="NCBI Taxonomy" id="400727"/>
    <lineage>
        <taxon>Eukaryota</taxon>
        <taxon>Metazoa</taxon>
        <taxon>Spiralia</taxon>
        <taxon>Lophotrochozoa</taxon>
        <taxon>Mollusca</taxon>
        <taxon>Gastropoda</taxon>
        <taxon>Caenogastropoda</taxon>
        <taxon>Architaenioglossa</taxon>
        <taxon>Ampullarioidea</taxon>
        <taxon>Ampullariidae</taxon>
        <taxon>Pomacea</taxon>
    </lineage>
</organism>
<proteinExistence type="predicted"/>
<sequence length="74" mass="8454">MILTVVEAIVESADRSHVTKRIQMRDNKKRGDESRKSPGLNGRHISTGGPSVQTHRRSYHCSSARSNYYTSWEH</sequence>
<dbReference type="EMBL" id="PZQS01000005">
    <property type="protein sequence ID" value="PVD29517.1"/>
    <property type="molecule type" value="Genomic_DNA"/>
</dbReference>
<accession>A0A2T7P7W5</accession>
<evidence type="ECO:0000313" key="2">
    <source>
        <dbReference type="EMBL" id="PVD29517.1"/>
    </source>
</evidence>
<comment type="caution">
    <text evidence="2">The sequence shown here is derived from an EMBL/GenBank/DDBJ whole genome shotgun (WGS) entry which is preliminary data.</text>
</comment>
<reference evidence="2 3" key="1">
    <citation type="submission" date="2018-04" db="EMBL/GenBank/DDBJ databases">
        <title>The genome of golden apple snail Pomacea canaliculata provides insight into stress tolerance and invasive adaptation.</title>
        <authorList>
            <person name="Liu C."/>
            <person name="Liu B."/>
            <person name="Ren Y."/>
            <person name="Zhang Y."/>
            <person name="Wang H."/>
            <person name="Li S."/>
            <person name="Jiang F."/>
            <person name="Yin L."/>
            <person name="Zhang G."/>
            <person name="Qian W."/>
            <person name="Fan W."/>
        </authorList>
    </citation>
    <scope>NUCLEOTIDE SEQUENCE [LARGE SCALE GENOMIC DNA]</scope>
    <source>
        <strain evidence="2">SZHN2017</strain>
        <tissue evidence="2">Muscle</tissue>
    </source>
</reference>
<dbReference type="Proteomes" id="UP000245119">
    <property type="component" value="Linkage Group LG5"/>
</dbReference>
<evidence type="ECO:0000256" key="1">
    <source>
        <dbReference type="SAM" id="MobiDB-lite"/>
    </source>
</evidence>
<feature type="region of interest" description="Disordered" evidence="1">
    <location>
        <begin position="15"/>
        <end position="60"/>
    </location>
</feature>
<gene>
    <name evidence="2" type="ORF">C0Q70_08768</name>
</gene>
<evidence type="ECO:0000313" key="3">
    <source>
        <dbReference type="Proteomes" id="UP000245119"/>
    </source>
</evidence>
<name>A0A2T7P7W5_POMCA</name>